<feature type="compositionally biased region" description="Pro residues" evidence="1">
    <location>
        <begin position="434"/>
        <end position="454"/>
    </location>
</feature>
<feature type="region of interest" description="Disordered" evidence="1">
    <location>
        <begin position="434"/>
        <end position="477"/>
    </location>
</feature>
<organism evidence="2 3">
    <name type="scientific">Cucurbitaria berberidis CBS 394.84</name>
    <dbReference type="NCBI Taxonomy" id="1168544"/>
    <lineage>
        <taxon>Eukaryota</taxon>
        <taxon>Fungi</taxon>
        <taxon>Dikarya</taxon>
        <taxon>Ascomycota</taxon>
        <taxon>Pezizomycotina</taxon>
        <taxon>Dothideomycetes</taxon>
        <taxon>Pleosporomycetidae</taxon>
        <taxon>Pleosporales</taxon>
        <taxon>Pleosporineae</taxon>
        <taxon>Cucurbitariaceae</taxon>
        <taxon>Cucurbitaria</taxon>
    </lineage>
</organism>
<feature type="compositionally biased region" description="Low complexity" evidence="1">
    <location>
        <begin position="455"/>
        <end position="464"/>
    </location>
</feature>
<evidence type="ECO:0000313" key="3">
    <source>
        <dbReference type="Proteomes" id="UP000800039"/>
    </source>
</evidence>
<protein>
    <submittedName>
        <fullName evidence="2">Uncharacterized protein</fullName>
    </submittedName>
</protein>
<evidence type="ECO:0000313" key="2">
    <source>
        <dbReference type="EMBL" id="KAF1850150.1"/>
    </source>
</evidence>
<feature type="region of interest" description="Disordered" evidence="1">
    <location>
        <begin position="600"/>
        <end position="620"/>
    </location>
</feature>
<accession>A0A9P4GRR6</accession>
<reference evidence="2" key="1">
    <citation type="submission" date="2020-01" db="EMBL/GenBank/DDBJ databases">
        <authorList>
            <consortium name="DOE Joint Genome Institute"/>
            <person name="Haridas S."/>
            <person name="Albert R."/>
            <person name="Binder M."/>
            <person name="Bloem J."/>
            <person name="Labutti K."/>
            <person name="Salamov A."/>
            <person name="Andreopoulos B."/>
            <person name="Baker S.E."/>
            <person name="Barry K."/>
            <person name="Bills G."/>
            <person name="Bluhm B.H."/>
            <person name="Cannon C."/>
            <person name="Castanera R."/>
            <person name="Culley D.E."/>
            <person name="Daum C."/>
            <person name="Ezra D."/>
            <person name="Gonzalez J.B."/>
            <person name="Henrissat B."/>
            <person name="Kuo A."/>
            <person name="Liang C."/>
            <person name="Lipzen A."/>
            <person name="Lutzoni F."/>
            <person name="Magnuson J."/>
            <person name="Mondo S."/>
            <person name="Nolan M."/>
            <person name="Ohm R."/>
            <person name="Pangilinan J."/>
            <person name="Park H.-J."/>
            <person name="Ramirez L."/>
            <person name="Alfaro M."/>
            <person name="Sun H."/>
            <person name="Tritt A."/>
            <person name="Yoshinaga Y."/>
            <person name="Zwiers L.-H."/>
            <person name="Turgeon B.G."/>
            <person name="Goodwin S.B."/>
            <person name="Spatafora J.W."/>
            <person name="Crous P.W."/>
            <person name="Grigoriev I.V."/>
        </authorList>
    </citation>
    <scope>NUCLEOTIDE SEQUENCE</scope>
    <source>
        <strain evidence="2">CBS 394.84</strain>
    </source>
</reference>
<dbReference type="OrthoDB" id="10642825at2759"/>
<comment type="caution">
    <text evidence="2">The sequence shown here is derived from an EMBL/GenBank/DDBJ whole genome shotgun (WGS) entry which is preliminary data.</text>
</comment>
<dbReference type="Proteomes" id="UP000800039">
    <property type="component" value="Unassembled WGS sequence"/>
</dbReference>
<dbReference type="AlphaFoldDB" id="A0A9P4GRR6"/>
<name>A0A9P4GRR6_9PLEO</name>
<dbReference type="RefSeq" id="XP_040792713.1">
    <property type="nucleotide sequence ID" value="XM_040936306.1"/>
</dbReference>
<keyword evidence="3" id="KW-1185">Reference proteome</keyword>
<feature type="region of interest" description="Disordered" evidence="1">
    <location>
        <begin position="286"/>
        <end position="307"/>
    </location>
</feature>
<sequence>MASTSRFPQSLQRALQENTTFSRRTVIEYTNRQLQSAKLKRDMLHIRNDRRQRDAYQRRHIQKHPDMDVDMDRRVIVPRQSAPSPRYGPGTSWRQAREALKRNGALSRCINQRNQEVHDSLCSMSGQINTTLASLKGSQYDSSQFQQIAAHLIQQLNAAIPGIKHIQAKCDIPGVPKRLRLDLGWDWSAFEWVHTYLYERAERGDLPDEWYTLLDNLEEFAESIRFPLKETRRPAKGSILHKMSQTYADLIAENGDPMDESDYTTCGPVEFTSSFSQSSSTQASGFGSSLGALSSSTNTSLSESSWSAPQGFNGNMTGIIASPVASTASLTNFAPGLQSSSTGLTKTAVPVLGPVAGFKPMQAAPAPSNNAAQPTTTARAEAPVTVSAPAVAPTPAPVPTPPVVPTPVAKPALAAAPAIAAILALAAGAAPSAVPAPAPAPAVAPAPAPAPAAVPTPAAAQAPANHAKTQADHATGKINPTSITSLAQLGATLNDATYTKQLSDEAVILKDRLANIDTIAPQHTALLLHSCQYILANKDKPWFKHKEVEAQVDEWWNRGVTGGMSTLWKYLKVQTMAPGNEAQKLQSALFEVYRTFTSPGPRQARPLRARKAQPGASSAG</sequence>
<proteinExistence type="predicted"/>
<evidence type="ECO:0000256" key="1">
    <source>
        <dbReference type="SAM" id="MobiDB-lite"/>
    </source>
</evidence>
<dbReference type="GeneID" id="63853556"/>
<dbReference type="EMBL" id="ML976614">
    <property type="protein sequence ID" value="KAF1850150.1"/>
    <property type="molecule type" value="Genomic_DNA"/>
</dbReference>
<gene>
    <name evidence="2" type="ORF">K460DRAFT_400233</name>
</gene>